<proteinExistence type="inferred from homology"/>
<dbReference type="Proteomes" id="UP000265882">
    <property type="component" value="Unassembled WGS sequence"/>
</dbReference>
<evidence type="ECO:0000313" key="4">
    <source>
        <dbReference type="Proteomes" id="UP000265882"/>
    </source>
</evidence>
<dbReference type="PANTHER" id="PTHR33279:SF6">
    <property type="entry name" value="SULFUR CARRIER PROTEIN YEDF-RELATED"/>
    <property type="match status" value="1"/>
</dbReference>
<dbReference type="Pfam" id="PF01206">
    <property type="entry name" value="TusA"/>
    <property type="match status" value="1"/>
</dbReference>
<dbReference type="PANTHER" id="PTHR33279">
    <property type="entry name" value="SULFUR CARRIER PROTEIN YEDF-RELATED"/>
    <property type="match status" value="1"/>
</dbReference>
<dbReference type="CDD" id="cd00291">
    <property type="entry name" value="SirA_YedF_YeeD"/>
    <property type="match status" value="1"/>
</dbReference>
<comment type="similarity">
    <text evidence="1">Belongs to the sulfur carrier protein TusA family.</text>
</comment>
<dbReference type="PROSITE" id="PS01148">
    <property type="entry name" value="UPF0033"/>
    <property type="match status" value="1"/>
</dbReference>
<dbReference type="InterPro" id="IPR036868">
    <property type="entry name" value="TusA-like_sf"/>
</dbReference>
<keyword evidence="3" id="KW-0808">Transferase</keyword>
<comment type="caution">
    <text evidence="3">The sequence shown here is derived from an EMBL/GenBank/DDBJ whole genome shotgun (WGS) entry which is preliminary data.</text>
</comment>
<reference evidence="3 4" key="1">
    <citation type="journal article" date="2017" name="ISME J.">
        <title>Energy and carbon metabolisms in a deep terrestrial subsurface fluid microbial community.</title>
        <authorList>
            <person name="Momper L."/>
            <person name="Jungbluth S.P."/>
            <person name="Lee M.D."/>
            <person name="Amend J.P."/>
        </authorList>
    </citation>
    <scope>NUCLEOTIDE SEQUENCE [LARGE SCALE GENOMIC DNA]</scope>
    <source>
        <strain evidence="3">SURF_5</strain>
    </source>
</reference>
<feature type="domain" description="UPF0033" evidence="2">
    <location>
        <begin position="11"/>
        <end position="35"/>
    </location>
</feature>
<dbReference type="AlphaFoldDB" id="A0A3A4NHC1"/>
<name>A0A3A4NHC1_ABYX5</name>
<dbReference type="Gene3D" id="3.30.110.40">
    <property type="entry name" value="TusA-like domain"/>
    <property type="match status" value="1"/>
</dbReference>
<protein>
    <submittedName>
        <fullName evidence="3">Sulfurtransferase TusA family protein</fullName>
    </submittedName>
</protein>
<gene>
    <name evidence="3" type="ORF">C4520_15195</name>
</gene>
<dbReference type="GO" id="GO:0016740">
    <property type="term" value="F:transferase activity"/>
    <property type="evidence" value="ECO:0007669"/>
    <property type="project" value="UniProtKB-KW"/>
</dbReference>
<evidence type="ECO:0000256" key="1">
    <source>
        <dbReference type="ARBA" id="ARBA00008984"/>
    </source>
</evidence>
<evidence type="ECO:0000259" key="2">
    <source>
        <dbReference type="PROSITE" id="PS01148"/>
    </source>
</evidence>
<dbReference type="InterPro" id="IPR001455">
    <property type="entry name" value="TusA-like"/>
</dbReference>
<dbReference type="SUPFAM" id="SSF64307">
    <property type="entry name" value="SirA-like"/>
    <property type="match status" value="1"/>
</dbReference>
<evidence type="ECO:0000313" key="3">
    <source>
        <dbReference type="EMBL" id="RJP18035.1"/>
    </source>
</evidence>
<organism evidence="3 4">
    <name type="scientific">Abyssobacteria bacterium (strain SURF_5)</name>
    <dbReference type="NCBI Taxonomy" id="2093360"/>
    <lineage>
        <taxon>Bacteria</taxon>
        <taxon>Pseudomonadati</taxon>
        <taxon>Candidatus Hydrogenedentota</taxon>
        <taxon>Candidatus Abyssobacteria</taxon>
    </lineage>
</organism>
<dbReference type="EMBL" id="QZKU01000106">
    <property type="protein sequence ID" value="RJP18035.1"/>
    <property type="molecule type" value="Genomic_DNA"/>
</dbReference>
<accession>A0A3A4NHC1</accession>
<sequence length="82" mass="9284">MGTEHTPDKELNLKGEICPYTFVRSKLAIEEMRPGQILRVIVDYEPATRNVPRSMENEGNEILGVSKVNDSDWQILILKANA</sequence>